<dbReference type="PROSITE" id="PS50977">
    <property type="entry name" value="HTH_TETR_2"/>
    <property type="match status" value="2"/>
</dbReference>
<dbReference type="RefSeq" id="WP_184866864.1">
    <property type="nucleotide sequence ID" value="NZ_JACHIR010000001.1"/>
</dbReference>
<evidence type="ECO:0000313" key="5">
    <source>
        <dbReference type="Proteomes" id="UP000585638"/>
    </source>
</evidence>
<dbReference type="Proteomes" id="UP000585638">
    <property type="component" value="Unassembled WGS sequence"/>
</dbReference>
<dbReference type="EMBL" id="JACHIR010000001">
    <property type="protein sequence ID" value="MBB5895027.1"/>
    <property type="molecule type" value="Genomic_DNA"/>
</dbReference>
<dbReference type="GO" id="GO:0000976">
    <property type="term" value="F:transcription cis-regulatory region binding"/>
    <property type="evidence" value="ECO:0007669"/>
    <property type="project" value="TreeGrafter"/>
</dbReference>
<dbReference type="InterPro" id="IPR009057">
    <property type="entry name" value="Homeodomain-like_sf"/>
</dbReference>
<dbReference type="InterPro" id="IPR050109">
    <property type="entry name" value="HTH-type_TetR-like_transc_reg"/>
</dbReference>
<dbReference type="Gene3D" id="1.10.357.10">
    <property type="entry name" value="Tetracycline Repressor, domain 2"/>
    <property type="match status" value="2"/>
</dbReference>
<evidence type="ECO:0000256" key="2">
    <source>
        <dbReference type="PROSITE-ProRule" id="PRU00335"/>
    </source>
</evidence>
<comment type="caution">
    <text evidence="4">The sequence shown here is derived from an EMBL/GenBank/DDBJ whole genome shotgun (WGS) entry which is preliminary data.</text>
</comment>
<dbReference type="Pfam" id="PF00440">
    <property type="entry name" value="TetR_N"/>
    <property type="match status" value="2"/>
</dbReference>
<sequence length="366" mass="39908">MATRPRDRRKQVLAAAARLFWQHGFHRVGMSDIAAEVGIGASALYRHFRGKEDLLAAVIDESLDWLEDAMAAAPADVDGTIAAVSEVVLARREFGVLWDREGSHLSPEQRRAVRRRLRAAVERVARPIADQGLMRARAVTAVLASVSYHRYEITAEQLRRIAEALVTVELPGVATEAATAGKDPQTPVSRREAVLVAAARLFAERGFASVSLADVGAAAGIAAPSVYNHFASKHDLLIAALNRGTESIWLSLHHVLRTADGPADALDRAIDGYLSFATDNPDLIRLLLAEVLNVPEESQETLARTRREYAAEFVALLQRVRPGIAADSAWAIVLGTFGVINAMTQVPYLRGRPEIRIFAHALLWSV</sequence>
<feature type="domain" description="HTH tetR-type" evidence="3">
    <location>
        <begin position="188"/>
        <end position="248"/>
    </location>
</feature>
<feature type="domain" description="HTH tetR-type" evidence="3">
    <location>
        <begin position="6"/>
        <end position="66"/>
    </location>
</feature>
<dbReference type="AlphaFoldDB" id="A0A7W9NIW0"/>
<dbReference type="PRINTS" id="PR00455">
    <property type="entry name" value="HTHTETR"/>
</dbReference>
<dbReference type="PROSITE" id="PS01081">
    <property type="entry name" value="HTH_TETR_1"/>
    <property type="match status" value="1"/>
</dbReference>
<accession>A0A7W9NIW0</accession>
<feature type="DNA-binding region" description="H-T-H motif" evidence="2">
    <location>
        <begin position="211"/>
        <end position="230"/>
    </location>
</feature>
<dbReference type="GO" id="GO:0003700">
    <property type="term" value="F:DNA-binding transcription factor activity"/>
    <property type="evidence" value="ECO:0007669"/>
    <property type="project" value="TreeGrafter"/>
</dbReference>
<evidence type="ECO:0000256" key="1">
    <source>
        <dbReference type="ARBA" id="ARBA00023125"/>
    </source>
</evidence>
<dbReference type="PANTHER" id="PTHR30055:SF237">
    <property type="entry name" value="TRANSCRIPTIONAL REPRESSOR MCE3R"/>
    <property type="match status" value="1"/>
</dbReference>
<feature type="DNA-binding region" description="H-T-H motif" evidence="2">
    <location>
        <begin position="29"/>
        <end position="48"/>
    </location>
</feature>
<reference evidence="4 5" key="1">
    <citation type="submission" date="2020-08" db="EMBL/GenBank/DDBJ databases">
        <title>Sequencing the genomes of 1000 actinobacteria strains.</title>
        <authorList>
            <person name="Klenk H.-P."/>
        </authorList>
    </citation>
    <scope>NUCLEOTIDE SEQUENCE [LARGE SCALE GENOMIC DNA]</scope>
    <source>
        <strain evidence="4 5">DSM 43851</strain>
    </source>
</reference>
<protein>
    <submittedName>
        <fullName evidence="4">AcrR family transcriptional regulator</fullName>
    </submittedName>
</protein>
<organism evidence="4 5">
    <name type="scientific">Kutzneria kofuensis</name>
    <dbReference type="NCBI Taxonomy" id="103725"/>
    <lineage>
        <taxon>Bacteria</taxon>
        <taxon>Bacillati</taxon>
        <taxon>Actinomycetota</taxon>
        <taxon>Actinomycetes</taxon>
        <taxon>Pseudonocardiales</taxon>
        <taxon>Pseudonocardiaceae</taxon>
        <taxon>Kutzneria</taxon>
    </lineage>
</organism>
<keyword evidence="1 2" id="KW-0238">DNA-binding</keyword>
<dbReference type="InterPro" id="IPR001647">
    <property type="entry name" value="HTH_TetR"/>
</dbReference>
<evidence type="ECO:0000313" key="4">
    <source>
        <dbReference type="EMBL" id="MBB5895027.1"/>
    </source>
</evidence>
<dbReference type="PANTHER" id="PTHR30055">
    <property type="entry name" value="HTH-TYPE TRANSCRIPTIONAL REGULATOR RUTR"/>
    <property type="match status" value="1"/>
</dbReference>
<dbReference type="SUPFAM" id="SSF48498">
    <property type="entry name" value="Tetracyclin repressor-like, C-terminal domain"/>
    <property type="match status" value="1"/>
</dbReference>
<dbReference type="SUPFAM" id="SSF46689">
    <property type="entry name" value="Homeodomain-like"/>
    <property type="match status" value="2"/>
</dbReference>
<gene>
    <name evidence="4" type="ORF">BJ998_006223</name>
</gene>
<proteinExistence type="predicted"/>
<keyword evidence="5" id="KW-1185">Reference proteome</keyword>
<name>A0A7W9NIW0_9PSEU</name>
<dbReference type="InterPro" id="IPR023772">
    <property type="entry name" value="DNA-bd_HTH_TetR-type_CS"/>
</dbReference>
<dbReference type="InterPro" id="IPR036271">
    <property type="entry name" value="Tet_transcr_reg_TetR-rel_C_sf"/>
</dbReference>
<dbReference type="Gene3D" id="1.10.10.60">
    <property type="entry name" value="Homeodomain-like"/>
    <property type="match status" value="2"/>
</dbReference>
<evidence type="ECO:0000259" key="3">
    <source>
        <dbReference type="PROSITE" id="PS50977"/>
    </source>
</evidence>